<dbReference type="OMA" id="ICEANIW"/>
<dbReference type="STRING" id="6412.T1F142"/>
<keyword evidence="11" id="KW-0460">Magnesium</keyword>
<evidence type="ECO:0000256" key="8">
    <source>
        <dbReference type="ARBA" id="ARBA00022723"/>
    </source>
</evidence>
<reference evidence="18" key="1">
    <citation type="submission" date="2012-12" db="EMBL/GenBank/DDBJ databases">
        <authorList>
            <person name="Hellsten U."/>
            <person name="Grimwood J."/>
            <person name="Chapman J.A."/>
            <person name="Shapiro H."/>
            <person name="Aerts A."/>
            <person name="Otillar R.P."/>
            <person name="Terry A.Y."/>
            <person name="Boore J.L."/>
            <person name="Simakov O."/>
            <person name="Marletaz F."/>
            <person name="Cho S.-J."/>
            <person name="Edsinger-Gonzales E."/>
            <person name="Havlak P."/>
            <person name="Kuo D.-H."/>
            <person name="Larsson T."/>
            <person name="Lv J."/>
            <person name="Arendt D."/>
            <person name="Savage R."/>
            <person name="Osoegawa K."/>
            <person name="de Jong P."/>
            <person name="Lindberg D.R."/>
            <person name="Seaver E.C."/>
            <person name="Weisblat D.A."/>
            <person name="Putnam N.H."/>
            <person name="Grigoriev I.V."/>
            <person name="Rokhsar D.S."/>
        </authorList>
    </citation>
    <scope>NUCLEOTIDE SEQUENCE</scope>
</reference>
<evidence type="ECO:0000256" key="2">
    <source>
        <dbReference type="ARBA" id="ARBA00001946"/>
    </source>
</evidence>
<dbReference type="SUPFAM" id="SSF81631">
    <property type="entry name" value="PAP/OAS1 substrate-binding domain"/>
    <property type="match status" value="1"/>
</dbReference>
<organism evidence="17 18">
    <name type="scientific">Helobdella robusta</name>
    <name type="common">Californian leech</name>
    <dbReference type="NCBI Taxonomy" id="6412"/>
    <lineage>
        <taxon>Eukaryota</taxon>
        <taxon>Metazoa</taxon>
        <taxon>Spiralia</taxon>
        <taxon>Lophotrochozoa</taxon>
        <taxon>Annelida</taxon>
        <taxon>Clitellata</taxon>
        <taxon>Hirudinea</taxon>
        <taxon>Rhynchobdellida</taxon>
        <taxon>Glossiphoniidae</taxon>
        <taxon>Helobdella</taxon>
    </lineage>
</organism>
<dbReference type="Proteomes" id="UP000015101">
    <property type="component" value="Unassembled WGS sequence"/>
</dbReference>
<evidence type="ECO:0000259" key="14">
    <source>
        <dbReference type="Pfam" id="PF04928"/>
    </source>
</evidence>
<dbReference type="GO" id="GO:1990817">
    <property type="term" value="F:poly(A) RNA polymerase activity"/>
    <property type="evidence" value="ECO:0000318"/>
    <property type="project" value="GO_Central"/>
</dbReference>
<evidence type="ECO:0000259" key="15">
    <source>
        <dbReference type="Pfam" id="PF20750"/>
    </source>
</evidence>
<dbReference type="InterPro" id="IPR007012">
    <property type="entry name" value="PolA_pol_cen_dom"/>
</dbReference>
<dbReference type="PANTHER" id="PTHR10682">
    <property type="entry name" value="POLY A POLYMERASE"/>
    <property type="match status" value="1"/>
</dbReference>
<dbReference type="OrthoDB" id="412748at2759"/>
<sequence length="427" mass="48612">MDICIVTSDGRDATCYEYCSSDGCNLQVNNFHLYKFVKRGGRNDFSEYEGTGDDYNKNDGTEVMKRINNLVDVWQIDKMDFFASFTKMLRREPGVTNVQNILYAFVPAIRMTLDGVDVDVLFARLPVKELEDTLDLMDDDMLEGLDQKFFRSINGYRNTIEILNLVPHVQNFKTTLRAIKLWAKRRGIYSNVLGFMGEVSWATLVAHICQIYPNATPSVLVHKFFVLFSQWKWPQPVLLKHLSKSKKSGGFGCWDTPDDLMPIITPCYPNQNSAHNVSSSTKALIVKELSRGLKISPTVDSANAACHLEWSGLVESKLRILVQKLETNPEIKRAHISLEEYLTTNNTFHNNRADELSKQWIVGLSLSRAMDDDVFLTEETCDFVDLDLLVCSSLDIGENLPEEQTIIPTKSHHFSCNQDHLIDNFAM</sequence>
<evidence type="ECO:0000256" key="11">
    <source>
        <dbReference type="ARBA" id="ARBA00022842"/>
    </source>
</evidence>
<dbReference type="Pfam" id="PF20750">
    <property type="entry name" value="PAP_NTPase"/>
    <property type="match status" value="1"/>
</dbReference>
<dbReference type="GO" id="GO:0005634">
    <property type="term" value="C:nucleus"/>
    <property type="evidence" value="ECO:0000318"/>
    <property type="project" value="GO_Central"/>
</dbReference>
<dbReference type="GO" id="GO:0031123">
    <property type="term" value="P:RNA 3'-end processing"/>
    <property type="evidence" value="ECO:0007669"/>
    <property type="project" value="InterPro"/>
</dbReference>
<feature type="domain" description="Poly(A) polymerase central" evidence="14">
    <location>
        <begin position="171"/>
        <end position="304"/>
    </location>
</feature>
<comment type="similarity">
    <text evidence="4">Belongs to the poly(A) polymerase family.</text>
</comment>
<gene>
    <name evidence="17" type="primary">20202542</name>
    <name evidence="16" type="ORF">HELRODRAFT_168906</name>
</gene>
<dbReference type="EMBL" id="KB096023">
    <property type="protein sequence ID" value="ESO08978.1"/>
    <property type="molecule type" value="Genomic_DNA"/>
</dbReference>
<dbReference type="InterPro" id="IPR048840">
    <property type="entry name" value="PolA_pol_NTPase"/>
</dbReference>
<keyword evidence="9" id="KW-0547">Nucleotide-binding</keyword>
<comment type="cofactor">
    <cofactor evidence="2">
        <name>Mg(2+)</name>
        <dbReference type="ChEBI" id="CHEBI:18420"/>
    </cofactor>
</comment>
<dbReference type="GeneID" id="20202542"/>
<dbReference type="FunFam" id="1.10.1410.10:FF:000019">
    <property type="entry name" value="Nuclear poly(A) polymerase 3"/>
    <property type="match status" value="1"/>
</dbReference>
<dbReference type="PANTHER" id="PTHR10682:SF10">
    <property type="entry name" value="POLYNUCLEOTIDE ADENYLYLTRANSFERASE"/>
    <property type="match status" value="1"/>
</dbReference>
<evidence type="ECO:0000313" key="18">
    <source>
        <dbReference type="Proteomes" id="UP000015101"/>
    </source>
</evidence>
<dbReference type="InterPro" id="IPR043519">
    <property type="entry name" value="NT_sf"/>
</dbReference>
<dbReference type="KEGG" id="hro:HELRODRAFT_168906"/>
<dbReference type="GO" id="GO:0006397">
    <property type="term" value="P:mRNA processing"/>
    <property type="evidence" value="ECO:0007669"/>
    <property type="project" value="UniProtKB-KW"/>
</dbReference>
<dbReference type="GO" id="GO:0003723">
    <property type="term" value="F:RNA binding"/>
    <property type="evidence" value="ECO:0007669"/>
    <property type="project" value="InterPro"/>
</dbReference>
<dbReference type="SUPFAM" id="SSF81301">
    <property type="entry name" value="Nucleotidyltransferase"/>
    <property type="match status" value="1"/>
</dbReference>
<dbReference type="AlphaFoldDB" id="T1F142"/>
<dbReference type="RefSeq" id="XP_009013000.1">
    <property type="nucleotide sequence ID" value="XM_009014752.1"/>
</dbReference>
<reference evidence="17" key="3">
    <citation type="submission" date="2015-06" db="UniProtKB">
        <authorList>
            <consortium name="EnsemblMetazoa"/>
        </authorList>
    </citation>
    <scope>IDENTIFICATION</scope>
</reference>
<dbReference type="EnsemblMetazoa" id="HelroT168906">
    <property type="protein sequence ID" value="HelroP168906"/>
    <property type="gene ID" value="HelroG168906"/>
</dbReference>
<feature type="domain" description="Poly(A) polymerase nucleotidyltransferase" evidence="15">
    <location>
        <begin position="74"/>
        <end position="166"/>
    </location>
</feature>
<evidence type="ECO:0000256" key="6">
    <source>
        <dbReference type="ARBA" id="ARBA00022664"/>
    </source>
</evidence>
<keyword evidence="6" id="KW-0507">mRNA processing</keyword>
<reference evidence="16 18" key="2">
    <citation type="journal article" date="2013" name="Nature">
        <title>Insights into bilaterian evolution from three spiralian genomes.</title>
        <authorList>
            <person name="Simakov O."/>
            <person name="Marletaz F."/>
            <person name="Cho S.J."/>
            <person name="Edsinger-Gonzales E."/>
            <person name="Havlak P."/>
            <person name="Hellsten U."/>
            <person name="Kuo D.H."/>
            <person name="Larsson T."/>
            <person name="Lv J."/>
            <person name="Arendt D."/>
            <person name="Savage R."/>
            <person name="Osoegawa K."/>
            <person name="de Jong P."/>
            <person name="Grimwood J."/>
            <person name="Chapman J.A."/>
            <person name="Shapiro H."/>
            <person name="Aerts A."/>
            <person name="Otillar R.P."/>
            <person name="Terry A.Y."/>
            <person name="Boore J.L."/>
            <person name="Grigoriev I.V."/>
            <person name="Lindberg D.R."/>
            <person name="Seaver E.C."/>
            <person name="Weisblat D.A."/>
            <person name="Putnam N.H."/>
            <person name="Rokhsar D.S."/>
        </authorList>
    </citation>
    <scope>NUCLEOTIDE SEQUENCE</scope>
</reference>
<dbReference type="Pfam" id="PF04928">
    <property type="entry name" value="PAP_central"/>
    <property type="match status" value="1"/>
</dbReference>
<protein>
    <recommendedName>
        <fullName evidence="5">polynucleotide adenylyltransferase</fullName>
        <ecNumber evidence="5">2.7.7.19</ecNumber>
    </recommendedName>
</protein>
<name>T1F142_HELRO</name>
<proteinExistence type="inferred from homology"/>
<dbReference type="InParanoid" id="T1F142"/>
<evidence type="ECO:0000256" key="4">
    <source>
        <dbReference type="ARBA" id="ARBA00010912"/>
    </source>
</evidence>
<evidence type="ECO:0000256" key="10">
    <source>
        <dbReference type="ARBA" id="ARBA00022840"/>
    </source>
</evidence>
<dbReference type="eggNOG" id="KOG2245">
    <property type="taxonomic scope" value="Eukaryota"/>
</dbReference>
<dbReference type="InterPro" id="IPR011068">
    <property type="entry name" value="NuclTrfase_I-like_C"/>
</dbReference>
<keyword evidence="18" id="KW-1185">Reference proteome</keyword>
<keyword evidence="7" id="KW-0808">Transferase</keyword>
<evidence type="ECO:0000256" key="9">
    <source>
        <dbReference type="ARBA" id="ARBA00022741"/>
    </source>
</evidence>
<dbReference type="GO" id="GO:0005524">
    <property type="term" value="F:ATP binding"/>
    <property type="evidence" value="ECO:0007669"/>
    <property type="project" value="UniProtKB-KW"/>
</dbReference>
<dbReference type="EMBL" id="AMQM01003143">
    <property type="status" value="NOT_ANNOTATED_CDS"/>
    <property type="molecule type" value="Genomic_DNA"/>
</dbReference>
<dbReference type="HOGENOM" id="CLU_642942_0_0_1"/>
<evidence type="ECO:0000256" key="3">
    <source>
        <dbReference type="ARBA" id="ARBA00004123"/>
    </source>
</evidence>
<evidence type="ECO:0000256" key="5">
    <source>
        <dbReference type="ARBA" id="ARBA00012388"/>
    </source>
</evidence>
<comment type="subcellular location">
    <subcellularLocation>
        <location evidence="3">Nucleus</location>
    </subcellularLocation>
</comment>
<keyword evidence="8" id="KW-0479">Metal-binding</keyword>
<dbReference type="EC" id="2.7.7.19" evidence="5"/>
<dbReference type="GO" id="GO:0046872">
    <property type="term" value="F:metal ion binding"/>
    <property type="evidence" value="ECO:0007669"/>
    <property type="project" value="UniProtKB-KW"/>
</dbReference>
<evidence type="ECO:0000313" key="17">
    <source>
        <dbReference type="EnsemblMetazoa" id="HelroP168906"/>
    </source>
</evidence>
<accession>T1F142</accession>
<evidence type="ECO:0000256" key="12">
    <source>
        <dbReference type="ARBA" id="ARBA00023242"/>
    </source>
</evidence>
<comment type="cofactor">
    <cofactor evidence="1">
        <name>Mn(2+)</name>
        <dbReference type="ChEBI" id="CHEBI:29035"/>
    </cofactor>
</comment>
<dbReference type="Gene3D" id="1.10.1410.10">
    <property type="match status" value="1"/>
</dbReference>
<keyword evidence="10" id="KW-0067">ATP-binding</keyword>
<evidence type="ECO:0000256" key="1">
    <source>
        <dbReference type="ARBA" id="ARBA00001936"/>
    </source>
</evidence>
<dbReference type="CTD" id="20202542"/>
<evidence type="ECO:0000256" key="7">
    <source>
        <dbReference type="ARBA" id="ARBA00022679"/>
    </source>
</evidence>
<evidence type="ECO:0000313" key="16">
    <source>
        <dbReference type="EMBL" id="ESO08978.1"/>
    </source>
</evidence>
<dbReference type="FunFam" id="3.30.460.10:FF:000148">
    <property type="entry name" value="Uncharacterized protein"/>
    <property type="match status" value="1"/>
</dbReference>
<dbReference type="SUPFAM" id="SSF55003">
    <property type="entry name" value="PAP/Archaeal CCA-adding enzyme, C-terminal domain"/>
    <property type="match status" value="1"/>
</dbReference>
<comment type="catalytic activity">
    <reaction evidence="13">
        <text>RNA(n) + ATP = RNA(n)-3'-adenine ribonucleotide + diphosphate</text>
        <dbReference type="Rhea" id="RHEA:11332"/>
        <dbReference type="Rhea" id="RHEA-COMP:14527"/>
        <dbReference type="Rhea" id="RHEA-COMP:17347"/>
        <dbReference type="ChEBI" id="CHEBI:30616"/>
        <dbReference type="ChEBI" id="CHEBI:33019"/>
        <dbReference type="ChEBI" id="CHEBI:140395"/>
        <dbReference type="ChEBI" id="CHEBI:173115"/>
        <dbReference type="EC" id="2.7.7.19"/>
    </reaction>
</comment>
<keyword evidence="12" id="KW-0539">Nucleus</keyword>
<evidence type="ECO:0000256" key="13">
    <source>
        <dbReference type="ARBA" id="ARBA00048830"/>
    </source>
</evidence>